<accession>A0A1I9WL28</accession>
<keyword evidence="1" id="KW-0325">Glycoprotein</keyword>
<reference evidence="3" key="1">
    <citation type="journal article" date="2016" name="BMC Genomics">
        <title>Seminal fluid protein genes of the brown planthopper, Nilaparvata lugens.</title>
        <authorList>
            <person name="Yu B."/>
            <person name="Li D.T."/>
            <person name="Lu J.B."/>
            <person name="Zhang W.X."/>
            <person name="Zhang C.X."/>
        </authorList>
    </citation>
    <scope>NUCLEOTIDE SEQUENCE</scope>
    <source>
        <strain evidence="3">NlSFP_secreted_comp36557</strain>
    </source>
</reference>
<sequence>MFEICHFHWSVIRAPVLCQKCQDFGEMNLKFKWILINVVLILAKFEVDCLTVYDETIRMWDELGIAPENLYIRSVVEIEYGLVRGFLYNTSLDQEHQSFTNIPYAKPPIGRLRFRPPEPPERWEGIRDCTKPPWHARAKKRCMQYLNWSDFAGKRIVGSEDCLYLSIIRPADLELENRERHVNHFPDGKQDADVVVFLEASTFMYDIPYSNHRMVANLCCTYTLFVFVRFRLGPLGFMTTGDSLLPANLGMKDQIAALSFVQRNINRFGGNPIRVTFAGVSAGAASVHLHIMSSLSNGLFYKAISISGSAMNPWAWAKEETIIELTRDYASDVNCSSRDIPTPKNEMVACLMEKRAVEIVRQHDNAFVFRNIPISAFSPTVDNDFLRAEPHQMLKSGATRPMPWLVSYTTEEAIFPLLDWFDREPYNNAVDLQWDTFAPYLLDYKTTMPENLQAQAAWDIKGHYTNGQLNQSLTEEPSQWNTLIRIMTDRLFASGIVESARYQARATPEKVWLYEFGYRGEFSMSNLLAVRLRNHRFGCGHAEDFLIYINGFSTAKLNITEDIRMREMLTWLWITFIVYDAPELEGTEKSTKRLPHVLEGIDVEPEYAEEIRYTKIRYPFDYTIERSGFLANKRFWRTIPTNDFY</sequence>
<protein>
    <submittedName>
        <fullName evidence="3">Seminal fluid protein</fullName>
    </submittedName>
</protein>
<dbReference type="InterPro" id="IPR002018">
    <property type="entry name" value="CarbesteraseB"/>
</dbReference>
<dbReference type="EMBL" id="KU932212">
    <property type="protein sequence ID" value="APA33848.1"/>
    <property type="molecule type" value="mRNA"/>
</dbReference>
<dbReference type="Gene3D" id="3.40.50.1820">
    <property type="entry name" value="alpha/beta hydrolase"/>
    <property type="match status" value="1"/>
</dbReference>
<feature type="domain" description="Carboxylesterase type B" evidence="2">
    <location>
        <begin position="74"/>
        <end position="587"/>
    </location>
</feature>
<proteinExistence type="evidence at transcript level"/>
<organism evidence="3">
    <name type="scientific">Nilaparvata lugens</name>
    <name type="common">Brown planthopper</name>
    <dbReference type="NCBI Taxonomy" id="108931"/>
    <lineage>
        <taxon>Eukaryota</taxon>
        <taxon>Metazoa</taxon>
        <taxon>Ecdysozoa</taxon>
        <taxon>Arthropoda</taxon>
        <taxon>Hexapoda</taxon>
        <taxon>Insecta</taxon>
        <taxon>Pterygota</taxon>
        <taxon>Neoptera</taxon>
        <taxon>Paraneoptera</taxon>
        <taxon>Hemiptera</taxon>
        <taxon>Auchenorrhyncha</taxon>
        <taxon>Fulgoroidea</taxon>
        <taxon>Delphacidae</taxon>
        <taxon>Delphacinae</taxon>
        <taxon>Nilaparvata</taxon>
    </lineage>
</organism>
<evidence type="ECO:0000313" key="3">
    <source>
        <dbReference type="EMBL" id="APA33848.1"/>
    </source>
</evidence>
<name>A0A1I9WL28_NILLU</name>
<dbReference type="PANTHER" id="PTHR11559">
    <property type="entry name" value="CARBOXYLESTERASE"/>
    <property type="match status" value="1"/>
</dbReference>
<dbReference type="InterPro" id="IPR029058">
    <property type="entry name" value="AB_hydrolase_fold"/>
</dbReference>
<dbReference type="SUPFAM" id="SSF53474">
    <property type="entry name" value="alpha/beta-Hydrolases"/>
    <property type="match status" value="1"/>
</dbReference>
<evidence type="ECO:0000259" key="2">
    <source>
        <dbReference type="Pfam" id="PF00135"/>
    </source>
</evidence>
<dbReference type="AlphaFoldDB" id="A0A1I9WL28"/>
<evidence type="ECO:0000256" key="1">
    <source>
        <dbReference type="ARBA" id="ARBA00023180"/>
    </source>
</evidence>
<dbReference type="OrthoDB" id="6846267at2759"/>
<dbReference type="InterPro" id="IPR050309">
    <property type="entry name" value="Type-B_Carboxylest/Lipase"/>
</dbReference>
<dbReference type="InterPro" id="IPR019819">
    <property type="entry name" value="Carboxylesterase_B_CS"/>
</dbReference>
<dbReference type="PROSITE" id="PS00941">
    <property type="entry name" value="CARBOXYLESTERASE_B_2"/>
    <property type="match status" value="1"/>
</dbReference>
<dbReference type="Pfam" id="PF00135">
    <property type="entry name" value="COesterase"/>
    <property type="match status" value="1"/>
</dbReference>